<comment type="caution">
    <text evidence="9">The sequence shown here is derived from an EMBL/GenBank/DDBJ whole genome shotgun (WGS) entry which is preliminary data.</text>
</comment>
<keyword evidence="3 8" id="KW-0812">Transmembrane</keyword>
<dbReference type="PANTHER" id="PTHR35529:SF1">
    <property type="entry name" value="MANGANESE EFFLUX PUMP MNTP-RELATED"/>
    <property type="match status" value="1"/>
</dbReference>
<dbReference type="Pfam" id="PF02659">
    <property type="entry name" value="Mntp"/>
    <property type="match status" value="1"/>
</dbReference>
<feature type="transmembrane region" description="Helical" evidence="8">
    <location>
        <begin position="70"/>
        <end position="89"/>
    </location>
</feature>
<comment type="subcellular location">
    <subcellularLocation>
        <location evidence="8">Cell membrane</location>
        <topology evidence="8">Multi-pass membrane protein</topology>
    </subcellularLocation>
</comment>
<keyword evidence="10" id="KW-1185">Reference proteome</keyword>
<evidence type="ECO:0000256" key="5">
    <source>
        <dbReference type="ARBA" id="ARBA00023065"/>
    </source>
</evidence>
<dbReference type="Proteomes" id="UP001243846">
    <property type="component" value="Unassembled WGS sequence"/>
</dbReference>
<dbReference type="HAMAP" id="MF_01521">
    <property type="entry name" value="MntP_pump"/>
    <property type="match status" value="1"/>
</dbReference>
<evidence type="ECO:0000256" key="6">
    <source>
        <dbReference type="ARBA" id="ARBA00023136"/>
    </source>
</evidence>
<feature type="transmembrane region" description="Helical" evidence="8">
    <location>
        <begin position="162"/>
        <end position="180"/>
    </location>
</feature>
<feature type="transmembrane region" description="Helical" evidence="8">
    <location>
        <begin position="130"/>
        <end position="150"/>
    </location>
</feature>
<evidence type="ECO:0000256" key="7">
    <source>
        <dbReference type="ARBA" id="ARBA00023211"/>
    </source>
</evidence>
<sequence length="185" mass="19101">MSPIAIGVLAVGMSVDAFIASLGRGASGSRPSFALALRTGAVFGIIEALTPLLGWTLGVAASRYVEAFDHWIAFTLLAAVGLRMVMQALRRPEDETPAPASFWMLVATAVGTSIDAMVVGVSLAFLEVNIVIIALAIGLATMAMSTTGMLAGRFLGSRLGRIVEILGGLALVAFGTTILIEHLSA</sequence>
<evidence type="ECO:0000256" key="3">
    <source>
        <dbReference type="ARBA" id="ARBA00022692"/>
    </source>
</evidence>
<name>A0ABT8D991_9RHOB</name>
<feature type="transmembrane region" description="Helical" evidence="8">
    <location>
        <begin position="6"/>
        <end position="23"/>
    </location>
</feature>
<keyword evidence="7 8" id="KW-0464">Manganese</keyword>
<feature type="transmembrane region" description="Helical" evidence="8">
    <location>
        <begin position="101"/>
        <end position="124"/>
    </location>
</feature>
<evidence type="ECO:0000256" key="4">
    <source>
        <dbReference type="ARBA" id="ARBA00022989"/>
    </source>
</evidence>
<evidence type="ECO:0000313" key="9">
    <source>
        <dbReference type="EMBL" id="MDN3711997.1"/>
    </source>
</evidence>
<dbReference type="PANTHER" id="PTHR35529">
    <property type="entry name" value="MANGANESE EFFLUX PUMP MNTP-RELATED"/>
    <property type="match status" value="1"/>
</dbReference>
<keyword evidence="2 8" id="KW-1003">Cell membrane</keyword>
<dbReference type="InterPro" id="IPR022929">
    <property type="entry name" value="Put_MntP"/>
</dbReference>
<evidence type="ECO:0000256" key="8">
    <source>
        <dbReference type="HAMAP-Rule" id="MF_01521"/>
    </source>
</evidence>
<keyword evidence="6 8" id="KW-0472">Membrane</keyword>
<keyword evidence="1 8" id="KW-0813">Transport</keyword>
<dbReference type="InterPro" id="IPR003810">
    <property type="entry name" value="Mntp/YtaF"/>
</dbReference>
<gene>
    <name evidence="8" type="primary">mntP</name>
    <name evidence="9" type="ORF">QWZ10_09560</name>
</gene>
<comment type="function">
    <text evidence="8">Probably functions as a manganese efflux pump.</text>
</comment>
<proteinExistence type="inferred from homology"/>
<reference evidence="10" key="1">
    <citation type="journal article" date="2019" name="Int. J. Syst. Evol. Microbiol.">
        <title>The Global Catalogue of Microorganisms (GCM) 10K type strain sequencing project: providing services to taxonomists for standard genome sequencing and annotation.</title>
        <authorList>
            <consortium name="The Broad Institute Genomics Platform"/>
            <consortium name="The Broad Institute Genome Sequencing Center for Infectious Disease"/>
            <person name="Wu L."/>
            <person name="Ma J."/>
        </authorList>
    </citation>
    <scope>NUCLEOTIDE SEQUENCE [LARGE SCALE GENOMIC DNA]</scope>
    <source>
        <strain evidence="10">CECT 8482</strain>
    </source>
</reference>
<accession>A0ABT8D991</accession>
<dbReference type="EMBL" id="JAUFRC010000001">
    <property type="protein sequence ID" value="MDN3711997.1"/>
    <property type="molecule type" value="Genomic_DNA"/>
</dbReference>
<dbReference type="RefSeq" id="WP_377683935.1">
    <property type="nucleotide sequence ID" value="NZ_JBHMDZ010000002.1"/>
</dbReference>
<evidence type="ECO:0000256" key="2">
    <source>
        <dbReference type="ARBA" id="ARBA00022475"/>
    </source>
</evidence>
<evidence type="ECO:0000256" key="1">
    <source>
        <dbReference type="ARBA" id="ARBA00022448"/>
    </source>
</evidence>
<protein>
    <recommendedName>
        <fullName evidence="8">Putative manganese efflux pump MntP</fullName>
    </recommendedName>
</protein>
<organism evidence="9 10">
    <name type="scientific">Paracoccus cavernae</name>
    <dbReference type="NCBI Taxonomy" id="1571207"/>
    <lineage>
        <taxon>Bacteria</taxon>
        <taxon>Pseudomonadati</taxon>
        <taxon>Pseudomonadota</taxon>
        <taxon>Alphaproteobacteria</taxon>
        <taxon>Rhodobacterales</taxon>
        <taxon>Paracoccaceae</taxon>
        <taxon>Paracoccus</taxon>
    </lineage>
</organism>
<keyword evidence="5 8" id="KW-0406">Ion transport</keyword>
<comment type="similarity">
    <text evidence="8">Belongs to the MntP (TC 9.B.29) family.</text>
</comment>
<evidence type="ECO:0000313" key="10">
    <source>
        <dbReference type="Proteomes" id="UP001243846"/>
    </source>
</evidence>
<keyword evidence="4 8" id="KW-1133">Transmembrane helix</keyword>
<feature type="transmembrane region" description="Helical" evidence="8">
    <location>
        <begin position="35"/>
        <end position="58"/>
    </location>
</feature>